<keyword evidence="1" id="KW-0378">Hydrolase</keyword>
<dbReference type="Gene3D" id="3.40.50.1820">
    <property type="entry name" value="alpha/beta hydrolase"/>
    <property type="match status" value="1"/>
</dbReference>
<dbReference type="SUPFAM" id="SSF53474">
    <property type="entry name" value="alpha/beta-Hydrolases"/>
    <property type="match status" value="1"/>
</dbReference>
<protein>
    <submittedName>
        <fullName evidence="1">Alpha/beta hydrolase</fullName>
    </submittedName>
</protein>
<reference evidence="2" key="1">
    <citation type="journal article" date="2019" name="Int. J. Syst. Evol. Microbiol.">
        <title>The Global Catalogue of Microorganisms (GCM) 10K type strain sequencing project: providing services to taxonomists for standard genome sequencing and annotation.</title>
        <authorList>
            <consortium name="The Broad Institute Genomics Platform"/>
            <consortium name="The Broad Institute Genome Sequencing Center for Infectious Disease"/>
            <person name="Wu L."/>
            <person name="Ma J."/>
        </authorList>
    </citation>
    <scope>NUCLEOTIDE SEQUENCE [LARGE SCALE GENOMIC DNA]</scope>
    <source>
        <strain evidence="2">CCM 8912</strain>
    </source>
</reference>
<comment type="caution">
    <text evidence="1">The sequence shown here is derived from an EMBL/GenBank/DDBJ whole genome shotgun (WGS) entry which is preliminary data.</text>
</comment>
<dbReference type="Proteomes" id="UP001597212">
    <property type="component" value="Unassembled WGS sequence"/>
</dbReference>
<dbReference type="InterPro" id="IPR029058">
    <property type="entry name" value="AB_hydrolase_fold"/>
</dbReference>
<dbReference type="InterPro" id="IPR010315">
    <property type="entry name" value="DUF915_hydro-like"/>
</dbReference>
<organism evidence="1 2">
    <name type="scientific">Lacticaseibacillus hegangensis</name>
    <dbReference type="NCBI Taxonomy" id="2486010"/>
    <lineage>
        <taxon>Bacteria</taxon>
        <taxon>Bacillati</taxon>
        <taxon>Bacillota</taxon>
        <taxon>Bacilli</taxon>
        <taxon>Lactobacillales</taxon>
        <taxon>Lactobacillaceae</taxon>
        <taxon>Lacticaseibacillus</taxon>
    </lineage>
</organism>
<dbReference type="GO" id="GO:0016787">
    <property type="term" value="F:hydrolase activity"/>
    <property type="evidence" value="ECO:0007669"/>
    <property type="project" value="UniProtKB-KW"/>
</dbReference>
<evidence type="ECO:0000313" key="1">
    <source>
        <dbReference type="EMBL" id="MFD1440319.1"/>
    </source>
</evidence>
<sequence length="274" mass="31041">MRKRLMILIAIMFAALAWIPLQPLHAATVRQVPTLYLHGHRAGPNAMNALIQTAEQEDHATSVLTATVNNDGAVTFSGDWPADSHRPLVKVVFVNNRTLRYNRISDWFRDVLVALQQQYGISRYNVVAHSLGNAAVLFYELRYGQYQQLPQLQKYVAIAGNFDGIPGVHRPRRKHRLGPGGKPPWVVPDYRRALGLRRHFPAHQVSVLNIYGDLGDGQHWDGKINNVSSRSLRYLLGPRLKSYETLEFTGPLAQHRLLRTNPAVIKAVDHFLWP</sequence>
<gene>
    <name evidence="1" type="ORF">ACFQ5K_02805</name>
</gene>
<proteinExistence type="predicted"/>
<dbReference type="Pfam" id="PF06028">
    <property type="entry name" value="DUF915"/>
    <property type="match status" value="1"/>
</dbReference>
<keyword evidence="2" id="KW-1185">Reference proteome</keyword>
<dbReference type="EMBL" id="JBHTOK010000012">
    <property type="protein sequence ID" value="MFD1440319.1"/>
    <property type="molecule type" value="Genomic_DNA"/>
</dbReference>
<name>A0ABW4CSS8_9LACO</name>
<evidence type="ECO:0000313" key="2">
    <source>
        <dbReference type="Proteomes" id="UP001597212"/>
    </source>
</evidence>
<accession>A0ABW4CSS8</accession>
<dbReference type="RefSeq" id="WP_125756915.1">
    <property type="nucleotide sequence ID" value="NZ_JBHTOK010000012.1"/>
</dbReference>